<feature type="transmembrane region" description="Helical" evidence="7">
    <location>
        <begin position="65"/>
        <end position="84"/>
    </location>
</feature>
<comment type="caution">
    <text evidence="9">The sequence shown here is derived from an EMBL/GenBank/DDBJ whole genome shotgun (WGS) entry which is preliminary data.</text>
</comment>
<dbReference type="PIRSF" id="PIRSF006066">
    <property type="entry name" value="HI0050"/>
    <property type="match status" value="1"/>
</dbReference>
<evidence type="ECO:0000313" key="10">
    <source>
        <dbReference type="Proteomes" id="UP000014463"/>
    </source>
</evidence>
<dbReference type="Pfam" id="PF06808">
    <property type="entry name" value="DctM"/>
    <property type="match status" value="1"/>
</dbReference>
<evidence type="ECO:0000256" key="6">
    <source>
        <dbReference type="ARBA" id="ARBA00023136"/>
    </source>
</evidence>
<dbReference type="EMBL" id="ASTJ01000041">
    <property type="protein sequence ID" value="EPC00424.1"/>
    <property type="molecule type" value="Genomic_DNA"/>
</dbReference>
<comment type="subcellular location">
    <subcellularLocation>
        <location evidence="1 7">Cell inner membrane</location>
        <topology evidence="1 7">Multi-pass membrane protein</topology>
    </subcellularLocation>
</comment>
<dbReference type="AlphaFoldDB" id="S2KYH7"/>
<feature type="transmembrane region" description="Helical" evidence="7">
    <location>
        <begin position="21"/>
        <end position="45"/>
    </location>
</feature>
<feature type="transmembrane region" description="Helical" evidence="7">
    <location>
        <begin position="144"/>
        <end position="164"/>
    </location>
</feature>
<dbReference type="PANTHER" id="PTHR33362">
    <property type="entry name" value="SIALIC ACID TRAP TRANSPORTER PERMEASE PROTEIN SIAT-RELATED"/>
    <property type="match status" value="1"/>
</dbReference>
<proteinExistence type="inferred from homology"/>
<dbReference type="NCBIfam" id="TIGR00786">
    <property type="entry name" value="dctM"/>
    <property type="match status" value="1"/>
</dbReference>
<reference evidence="9 10" key="1">
    <citation type="journal article" date="2013" name="Genome Announc.">
        <title>Draft genome sequence of the moderately halophilic gammaproteobacterium Halomonas anticariensis FP35.</title>
        <authorList>
            <person name="Tahrioui A."/>
            <person name="Quesada E."/>
            <person name="Llamas I."/>
        </authorList>
    </citation>
    <scope>NUCLEOTIDE SEQUENCE [LARGE SCALE GENOMIC DNA]</scope>
    <source>
        <strain evidence="10">DSM 16096 / CECT 5854 / LMG 22089 / FP35</strain>
    </source>
</reference>
<dbReference type="InterPro" id="IPR004681">
    <property type="entry name" value="TRAP_DctM"/>
</dbReference>
<accession>S2KYH7</accession>
<comment type="subunit">
    <text evidence="7">The complex comprises the extracytoplasmic solute receptor protein and the two transmembrane proteins.</text>
</comment>
<feature type="transmembrane region" description="Helical" evidence="7">
    <location>
        <begin position="409"/>
        <end position="430"/>
    </location>
</feature>
<keyword evidence="3 7" id="KW-0997">Cell inner membrane</keyword>
<keyword evidence="4 7" id="KW-0812">Transmembrane</keyword>
<dbReference type="PATRIC" id="fig|1121939.11.peg.4187"/>
<dbReference type="STRING" id="1121939.L861_14215"/>
<dbReference type="RefSeq" id="WP_016418691.1">
    <property type="nucleotide sequence ID" value="NZ_AUAB01000011.1"/>
</dbReference>
<evidence type="ECO:0000256" key="2">
    <source>
        <dbReference type="ARBA" id="ARBA00022475"/>
    </source>
</evidence>
<dbReference type="PANTHER" id="PTHR33362:SF5">
    <property type="entry name" value="C4-DICARBOXYLATE TRAP TRANSPORTER LARGE PERMEASE PROTEIN DCTM"/>
    <property type="match status" value="1"/>
</dbReference>
<gene>
    <name evidence="9" type="ORF">L861_14215</name>
</gene>
<keyword evidence="2" id="KW-1003">Cell membrane</keyword>
<dbReference type="eggNOG" id="COG1593">
    <property type="taxonomic scope" value="Bacteria"/>
</dbReference>
<keyword evidence="7" id="KW-0813">Transport</keyword>
<comment type="function">
    <text evidence="7">Part of the tripartite ATP-independent periplasmic (TRAP) transport system.</text>
</comment>
<feature type="transmembrane region" description="Helical" evidence="7">
    <location>
        <begin position="327"/>
        <end position="357"/>
    </location>
</feature>
<evidence type="ECO:0000256" key="5">
    <source>
        <dbReference type="ARBA" id="ARBA00022989"/>
    </source>
</evidence>
<dbReference type="Proteomes" id="UP000014463">
    <property type="component" value="Unassembled WGS sequence"/>
</dbReference>
<name>S2KYH7_LITA3</name>
<keyword evidence="5 7" id="KW-1133">Transmembrane helix</keyword>
<feature type="transmembrane region" description="Helical" evidence="7">
    <location>
        <begin position="369"/>
        <end position="389"/>
    </location>
</feature>
<feature type="transmembrane region" description="Helical" evidence="7">
    <location>
        <begin position="255"/>
        <end position="275"/>
    </location>
</feature>
<keyword evidence="10" id="KW-1185">Reference proteome</keyword>
<dbReference type="GO" id="GO:0022857">
    <property type="term" value="F:transmembrane transporter activity"/>
    <property type="evidence" value="ECO:0007669"/>
    <property type="project" value="UniProtKB-UniRule"/>
</dbReference>
<feature type="transmembrane region" description="Helical" evidence="7">
    <location>
        <begin position="287"/>
        <end position="307"/>
    </location>
</feature>
<dbReference type="GO" id="GO:0005886">
    <property type="term" value="C:plasma membrane"/>
    <property type="evidence" value="ECO:0007669"/>
    <property type="project" value="UniProtKB-SubCell"/>
</dbReference>
<dbReference type="OrthoDB" id="9796052at2"/>
<evidence type="ECO:0000256" key="4">
    <source>
        <dbReference type="ARBA" id="ARBA00022692"/>
    </source>
</evidence>
<comment type="caution">
    <text evidence="7">Lacks conserved residue(s) required for the propagation of feature annotation.</text>
</comment>
<evidence type="ECO:0000313" key="9">
    <source>
        <dbReference type="EMBL" id="EPC00424.1"/>
    </source>
</evidence>
<feature type="transmembrane region" description="Helical" evidence="7">
    <location>
        <begin position="184"/>
        <end position="206"/>
    </location>
</feature>
<evidence type="ECO:0000256" key="1">
    <source>
        <dbReference type="ARBA" id="ARBA00004429"/>
    </source>
</evidence>
<evidence type="ECO:0000256" key="3">
    <source>
        <dbReference type="ARBA" id="ARBA00022519"/>
    </source>
</evidence>
<feature type="domain" description="TRAP C4-dicarboxylate transport system permease DctM subunit" evidence="8">
    <location>
        <begin position="21"/>
        <end position="430"/>
    </location>
</feature>
<evidence type="ECO:0000259" key="8">
    <source>
        <dbReference type="Pfam" id="PF06808"/>
    </source>
</evidence>
<protein>
    <recommendedName>
        <fullName evidence="7">TRAP transporter large permease protein</fullName>
    </recommendedName>
</protein>
<dbReference type="InterPro" id="IPR010656">
    <property type="entry name" value="DctM"/>
</dbReference>
<feature type="transmembrane region" description="Helical" evidence="7">
    <location>
        <begin position="227"/>
        <end position="249"/>
    </location>
</feature>
<evidence type="ECO:0000256" key="7">
    <source>
        <dbReference type="RuleBase" id="RU369079"/>
    </source>
</evidence>
<comment type="similarity">
    <text evidence="7">Belongs to the TRAP transporter large permease family.</text>
</comment>
<keyword evidence="6 7" id="KW-0472">Membrane</keyword>
<sequence length="436" mass="45504">MEFLAIQQAAADLGWTFYVPLAVLVGLIVLGVPIWVAIGLGALGMLTLTETLPLSVFGESLFEGINAFALIAVPLFILTGDALVRSGLSDKLLDVAEASVGGLRTGLGNSTTLGCGFFACISGSDAAGAAAVGRMTIHRLVERGYPLPAACALVASGACTGILIPPSIAYIVIGLVLGMSASTLFLAAAIPGVLVMLSVMVTNMVLNRIHGFEGDRARFSWRRWGATVWDARWALFVPVVILGGIYSGIFTPTEAASVAVVVVVIIGFHQGRLTLGDIPRMLESSARVCGVIVPIIAVSLPLAQTLASLDIPQTLVSGIGSLTDSPTVIILLMIGILVLAGCVMETTPNIVILSPLLLPLAQQVGMNEFHFAILMVTTLGLGFITPPLGLNLFVVSGLTRCSVLAIARYAFPFVLGMLLVVLLIAFVPWLSTWGLS</sequence>
<organism evidence="9 10">
    <name type="scientific">Litchfieldella anticariensis (strain DSM 16096 / CECT 5854 / CIP 108499 / LMG 22089 / FP35)</name>
    <name type="common">Halomonas anticariensis</name>
    <dbReference type="NCBI Taxonomy" id="1121939"/>
    <lineage>
        <taxon>Bacteria</taxon>
        <taxon>Pseudomonadati</taxon>
        <taxon>Pseudomonadota</taxon>
        <taxon>Gammaproteobacteria</taxon>
        <taxon>Oceanospirillales</taxon>
        <taxon>Halomonadaceae</taxon>
        <taxon>Litchfieldella</taxon>
    </lineage>
</organism>